<name>A0A146K0K7_9EUKA</name>
<feature type="non-terminal residue" evidence="3">
    <location>
        <position position="586"/>
    </location>
</feature>
<feature type="non-terminal residue" evidence="3">
    <location>
        <position position="1"/>
    </location>
</feature>
<reference evidence="3" key="1">
    <citation type="submission" date="2015-07" db="EMBL/GenBank/DDBJ databases">
        <title>Adaptation to a free-living lifestyle via gene acquisitions in the diplomonad Trepomonas sp. PC1.</title>
        <authorList>
            <person name="Xu F."/>
            <person name="Jerlstrom-Hultqvist J."/>
            <person name="Kolisko M."/>
            <person name="Simpson A.G.B."/>
            <person name="Roger A.J."/>
            <person name="Svard S.G."/>
            <person name="Andersson J.O."/>
        </authorList>
    </citation>
    <scope>NUCLEOTIDE SEQUENCE</scope>
    <source>
        <strain evidence="3">PC1</strain>
    </source>
</reference>
<dbReference type="AlphaFoldDB" id="A0A146K0K7"/>
<accession>A0A146K0K7</accession>
<proteinExistence type="predicted"/>
<sequence length="586" mass="68542">KYSKLKELRTKVQELETENQSLREKIDELQNIPPPFDLPPNDESDKLTKEAELKMLKEDMKKGYNERDARIEKLSSDIDQLKQQIKDQQNQLSTYKDLNIELNQKLLDISQKNNDLEQQVAKSTFMNMSVIENQDTAKMSQLESQITNFQSQLRNMETMQTHISQLELEKQQAVQKAMYFEQIVAAEKQTPKMDTSQSALQLQCESYKQIIKQSAKQSAEDLKKIKRLEEELQKKQIDEAKQPQVSKMNSIVQKFTKDDSKDEIKNLQGQIEMLQNKISTSNQEKSYFEEINSQLKTENGELKTQISELENQKLETQKEIELKTKKLGQNALTVEQLNSTINQIELDLKNSEDICKVQEQKIANQQNQIQLLKNNIQQKEQLIFDFQQQQQNQEVKIKEVIKDSSLKTQIRELNQKILLLEAKLEKKREMEKEMQTDNQLRILQECTQIIFEQRQKLTFTHEQLRFMQQHLVMCGQFQKELIQIQAKREEARKQNIIMSLRPQLKNSLTKSQNSQQNSHLNFQMAPPVEIEVSKYNFVDIAGSYRNLKQTTRIKSPAFVGSSRVDKSVLTGFEEFSLKAQSVVQSV</sequence>
<feature type="coiled-coil region" evidence="1">
    <location>
        <begin position="64"/>
        <end position="176"/>
    </location>
</feature>
<evidence type="ECO:0000256" key="1">
    <source>
        <dbReference type="SAM" id="Coils"/>
    </source>
</evidence>
<evidence type="ECO:0000256" key="2">
    <source>
        <dbReference type="SAM" id="MobiDB-lite"/>
    </source>
</evidence>
<organism evidence="3">
    <name type="scientific">Trepomonas sp. PC1</name>
    <dbReference type="NCBI Taxonomy" id="1076344"/>
    <lineage>
        <taxon>Eukaryota</taxon>
        <taxon>Metamonada</taxon>
        <taxon>Diplomonadida</taxon>
        <taxon>Hexamitidae</taxon>
        <taxon>Hexamitinae</taxon>
        <taxon>Trepomonas</taxon>
    </lineage>
</organism>
<evidence type="ECO:0000313" key="3">
    <source>
        <dbReference type="EMBL" id="JAP89998.1"/>
    </source>
</evidence>
<feature type="coiled-coil region" evidence="1">
    <location>
        <begin position="211"/>
        <end position="440"/>
    </location>
</feature>
<keyword evidence="1" id="KW-0175">Coiled coil</keyword>
<dbReference type="EMBL" id="GDID01006608">
    <property type="protein sequence ID" value="JAP89998.1"/>
    <property type="molecule type" value="Transcribed_RNA"/>
</dbReference>
<protein>
    <submittedName>
        <fullName evidence="3">Uncharacterized protein</fullName>
    </submittedName>
</protein>
<gene>
    <name evidence="3" type="ORF">TPC1_30507</name>
</gene>
<feature type="region of interest" description="Disordered" evidence="2">
    <location>
        <begin position="26"/>
        <end position="45"/>
    </location>
</feature>